<dbReference type="InterPro" id="IPR005158">
    <property type="entry name" value="BTAD"/>
</dbReference>
<dbReference type="RefSeq" id="WP_377547588.1">
    <property type="nucleotide sequence ID" value="NZ_JBHSBN010000012.1"/>
</dbReference>
<dbReference type="InterPro" id="IPR019734">
    <property type="entry name" value="TPR_rpt"/>
</dbReference>
<dbReference type="InterPro" id="IPR011990">
    <property type="entry name" value="TPR-like_helical_dom_sf"/>
</dbReference>
<dbReference type="Proteomes" id="UP001595868">
    <property type="component" value="Unassembled WGS sequence"/>
</dbReference>
<sequence length="954" mass="103098">MGVELGILGQIEVRLNGQNLDLGHTRQRWVLAALLADANRPVAVDTLIERVWGGRSPNQARSTLYSYLSRIRRAFPEDAQVAIRRAASGYQIAVNALAVDLFRFDHLVTRAQSAVCEAEAMNILREALTLWRGEAVAGFDTPWSHGLREQLAAKRRVAELKYGDVALRLGHHAELIPHLSTRVSADPLDERLAGQLMRALYAAGRQAEALNQYQLTRRRLLEDAGVEPAAALRELHMRMLRGESVELRRPESVAAGQSAARVGPAGADGRGGPGAARVVPRHLPPPPGFFAGRVAELAELTRAIETAAGTDQTVVISAIGGIGGVGKTTLALQWAHRHQDRFPDGQLYAQLRGFDPRAEPVSPHTVVRAFLDALGVTPEAVPSRPEAQVGLYRSLVADRRMLIVLDNAADSEQVLPLLPGTASCTVIVTSRRRLGGITAAHGAKAIALNMLTDDEAWQLLAAHVGAARLVADPQATAEILRHCAGLPLAIGITGVRTAASPAVSLGTLAREFTQASARLDALDAGEISVNLRATFSASVRALTPARARLFGLLGLVTTPDFDVAAVASLIAEPVLRARVLLNDLEGACLIQRLSSGRYRMHDLVRLYAAERAGADHADEIADAERRLVHFYLCSAYRADRILSADRVDIQLDPVPPGCTPQPIDTAGDAMVWFDAEHDALLATQQLALDRGWDRQAWQIAWSLTNFHIWRARGLDQAAVWRAGLEAAERLGDLPIQSLATRFIGQAYSVMGDQSAAVDHLSRAVTLAEQAGDLLRQAEAHDSLGLVYGRYQDDPAAELRHATEALRLSRAVKNRIREAFALDGIGGAYVRLGDYARAQQYSSQALSLFREFGSGSGTADALLVLARAAKHMGQLAQAADYYQQAVEIHRNTGNLSYEAEVVDELGDVCASLGRLADARAFLTHAHEIYQSQHRVQEAADIGRRLARLGPGADHA</sequence>
<dbReference type="InterPro" id="IPR036388">
    <property type="entry name" value="WH-like_DNA-bd_sf"/>
</dbReference>
<dbReference type="Gene3D" id="3.40.50.300">
    <property type="entry name" value="P-loop containing nucleotide triphosphate hydrolases"/>
    <property type="match status" value="1"/>
</dbReference>
<dbReference type="SMART" id="SM00862">
    <property type="entry name" value="Trans_reg_C"/>
    <property type="match status" value="1"/>
</dbReference>
<keyword evidence="3 6" id="KW-0238">DNA-binding</keyword>
<feature type="DNA-binding region" description="OmpR/PhoB-type" evidence="6">
    <location>
        <begin position="1"/>
        <end position="94"/>
    </location>
</feature>
<evidence type="ECO:0000256" key="2">
    <source>
        <dbReference type="ARBA" id="ARBA00023015"/>
    </source>
</evidence>
<feature type="repeat" description="TPR" evidence="5">
    <location>
        <begin position="858"/>
        <end position="891"/>
    </location>
</feature>
<keyword evidence="5" id="KW-0802">TPR repeat</keyword>
<feature type="domain" description="OmpR/PhoB-type" evidence="8">
    <location>
        <begin position="1"/>
        <end position="94"/>
    </location>
</feature>
<keyword evidence="2" id="KW-0805">Transcription regulation</keyword>
<dbReference type="Pfam" id="PF13424">
    <property type="entry name" value="TPR_12"/>
    <property type="match status" value="1"/>
</dbReference>
<feature type="repeat" description="TPR" evidence="5">
    <location>
        <begin position="737"/>
        <end position="770"/>
    </location>
</feature>
<dbReference type="Gene3D" id="1.10.10.10">
    <property type="entry name" value="Winged helix-like DNA-binding domain superfamily/Winged helix DNA-binding domain"/>
    <property type="match status" value="1"/>
</dbReference>
<dbReference type="InterPro" id="IPR051677">
    <property type="entry name" value="AfsR-DnrI-RedD_regulator"/>
</dbReference>
<evidence type="ECO:0000256" key="6">
    <source>
        <dbReference type="PROSITE-ProRule" id="PRU01091"/>
    </source>
</evidence>
<feature type="region of interest" description="Disordered" evidence="7">
    <location>
        <begin position="250"/>
        <end position="276"/>
    </location>
</feature>
<accession>A0ABV8KP97</accession>
<gene>
    <name evidence="9" type="ORF">ACFOX0_18770</name>
</gene>
<dbReference type="SUPFAM" id="SSF46894">
    <property type="entry name" value="C-terminal effector domain of the bipartite response regulators"/>
    <property type="match status" value="1"/>
</dbReference>
<dbReference type="InterPro" id="IPR002182">
    <property type="entry name" value="NB-ARC"/>
</dbReference>
<dbReference type="CDD" id="cd15831">
    <property type="entry name" value="BTAD"/>
    <property type="match status" value="1"/>
</dbReference>
<evidence type="ECO:0000313" key="10">
    <source>
        <dbReference type="Proteomes" id="UP001595868"/>
    </source>
</evidence>
<evidence type="ECO:0000256" key="5">
    <source>
        <dbReference type="PROSITE-ProRule" id="PRU00339"/>
    </source>
</evidence>
<comment type="caution">
    <text evidence="9">The sequence shown here is derived from an EMBL/GenBank/DDBJ whole genome shotgun (WGS) entry which is preliminary data.</text>
</comment>
<evidence type="ECO:0000256" key="1">
    <source>
        <dbReference type="ARBA" id="ARBA00005820"/>
    </source>
</evidence>
<keyword evidence="4" id="KW-0804">Transcription</keyword>
<dbReference type="SUPFAM" id="SSF52540">
    <property type="entry name" value="P-loop containing nucleoside triphosphate hydrolases"/>
    <property type="match status" value="1"/>
</dbReference>
<dbReference type="InterPro" id="IPR001867">
    <property type="entry name" value="OmpR/PhoB-type_DNA-bd"/>
</dbReference>
<reference evidence="10" key="1">
    <citation type="journal article" date="2019" name="Int. J. Syst. Evol. Microbiol.">
        <title>The Global Catalogue of Microorganisms (GCM) 10K type strain sequencing project: providing services to taxonomists for standard genome sequencing and annotation.</title>
        <authorList>
            <consortium name="The Broad Institute Genomics Platform"/>
            <consortium name="The Broad Institute Genome Sequencing Center for Infectious Disease"/>
            <person name="Wu L."/>
            <person name="Ma J."/>
        </authorList>
    </citation>
    <scope>NUCLEOTIDE SEQUENCE [LARGE SCALE GENOMIC DNA]</scope>
    <source>
        <strain evidence="10">2902at01</strain>
    </source>
</reference>
<dbReference type="EMBL" id="JBHSBN010000012">
    <property type="protein sequence ID" value="MFC4107961.1"/>
    <property type="molecule type" value="Genomic_DNA"/>
</dbReference>
<proteinExistence type="inferred from homology"/>
<dbReference type="SUPFAM" id="SSF48452">
    <property type="entry name" value="TPR-like"/>
    <property type="match status" value="3"/>
</dbReference>
<dbReference type="PANTHER" id="PTHR35807">
    <property type="entry name" value="TRANSCRIPTIONAL REGULATOR REDD-RELATED"/>
    <property type="match status" value="1"/>
</dbReference>
<dbReference type="InterPro" id="IPR016032">
    <property type="entry name" value="Sig_transdc_resp-reg_C-effctor"/>
</dbReference>
<evidence type="ECO:0000256" key="4">
    <source>
        <dbReference type="ARBA" id="ARBA00023163"/>
    </source>
</evidence>
<organism evidence="9 10">
    <name type="scientific">Micromonospora zhanjiangensis</name>
    <dbReference type="NCBI Taxonomy" id="1522057"/>
    <lineage>
        <taxon>Bacteria</taxon>
        <taxon>Bacillati</taxon>
        <taxon>Actinomycetota</taxon>
        <taxon>Actinomycetes</taxon>
        <taxon>Micromonosporales</taxon>
        <taxon>Micromonosporaceae</taxon>
        <taxon>Micromonospora</taxon>
    </lineage>
</organism>
<name>A0ABV8KP97_9ACTN</name>
<keyword evidence="10" id="KW-1185">Reference proteome</keyword>
<dbReference type="SMART" id="SM01043">
    <property type="entry name" value="BTAD"/>
    <property type="match status" value="1"/>
</dbReference>
<dbReference type="InterPro" id="IPR027417">
    <property type="entry name" value="P-loop_NTPase"/>
</dbReference>
<evidence type="ECO:0000313" key="9">
    <source>
        <dbReference type="EMBL" id="MFC4107961.1"/>
    </source>
</evidence>
<dbReference type="PANTHER" id="PTHR35807:SF1">
    <property type="entry name" value="TRANSCRIPTIONAL REGULATOR REDD"/>
    <property type="match status" value="1"/>
</dbReference>
<evidence type="ECO:0000256" key="3">
    <source>
        <dbReference type="ARBA" id="ARBA00023125"/>
    </source>
</evidence>
<comment type="similarity">
    <text evidence="1">Belongs to the AfsR/DnrI/RedD regulatory family.</text>
</comment>
<evidence type="ECO:0000256" key="7">
    <source>
        <dbReference type="SAM" id="MobiDB-lite"/>
    </source>
</evidence>
<dbReference type="SMART" id="SM00028">
    <property type="entry name" value="TPR"/>
    <property type="match status" value="4"/>
</dbReference>
<dbReference type="Pfam" id="PF00931">
    <property type="entry name" value="NB-ARC"/>
    <property type="match status" value="1"/>
</dbReference>
<evidence type="ECO:0000259" key="8">
    <source>
        <dbReference type="PROSITE" id="PS51755"/>
    </source>
</evidence>
<dbReference type="PROSITE" id="PS50005">
    <property type="entry name" value="TPR"/>
    <property type="match status" value="2"/>
</dbReference>
<dbReference type="Gene3D" id="1.25.40.10">
    <property type="entry name" value="Tetratricopeptide repeat domain"/>
    <property type="match status" value="2"/>
</dbReference>
<dbReference type="Pfam" id="PF03704">
    <property type="entry name" value="BTAD"/>
    <property type="match status" value="1"/>
</dbReference>
<dbReference type="PROSITE" id="PS51755">
    <property type="entry name" value="OMPR_PHOB"/>
    <property type="match status" value="1"/>
</dbReference>
<dbReference type="PRINTS" id="PR00364">
    <property type="entry name" value="DISEASERSIST"/>
</dbReference>
<protein>
    <submittedName>
        <fullName evidence="9">BTAD domain-containing putative transcriptional regulator</fullName>
    </submittedName>
</protein>